<dbReference type="Proteomes" id="UP000315440">
    <property type="component" value="Unassembled WGS sequence"/>
</dbReference>
<evidence type="ECO:0000313" key="2">
    <source>
        <dbReference type="Proteomes" id="UP000315440"/>
    </source>
</evidence>
<gene>
    <name evidence="1" type="ORF">Mal64_25920</name>
</gene>
<name>A0A5C5ZPF6_9BACT</name>
<dbReference type="AlphaFoldDB" id="A0A5C5ZPF6"/>
<sequence length="513" mass="56621">MLALPVVLAIGSLRWCVAAPEPVAGSNAPPAATGEPEWVYADAGSGIAAGEGHRKLAIDWHDKRVGAPFRGPVRNTPHPFEWRTSPATQLPDPSRWLRESIAGPTVNWFDNIPILRRRDGKVVIEQLFSKSGKTELLAFRDVERYPSYEGPRNDSLVSPYATYRCFPKSTSIRGWQAIDLAGRLWHVLPDGSTHAIAGRWTDRGQIPDETGGPWDEVGEFIDGPFSRPVDLAFAPHDNRLIYVADTGNRRLCAVSGSREEGTTVLEAEKLSFEPNSLDMVEGRTVVADLEGDRVWVGEPGALEPFEHPLIRRPQCVRFDSRGDVVIACQKSKHILRLDPDTGVVARLHTATAEGQESWVWLDVDTEATCFGRDAILVVSSVGSAKRRMELVLADGEVIRWTIGPSDYQWAVCIDDVESRVVMSGFGDTSGVIQIRPRGASDPPASHRSVIRRRGKGHAEWRQLPACLTYGSSGMGFVTGETIWDLARLTDRQIRERVGPVSDDVIFWIRGAGR</sequence>
<dbReference type="SUPFAM" id="SSF101898">
    <property type="entry name" value="NHL repeat"/>
    <property type="match status" value="1"/>
</dbReference>
<proteinExistence type="predicted"/>
<keyword evidence="2" id="KW-1185">Reference proteome</keyword>
<comment type="caution">
    <text evidence="1">The sequence shown here is derived from an EMBL/GenBank/DDBJ whole genome shotgun (WGS) entry which is preliminary data.</text>
</comment>
<protein>
    <submittedName>
        <fullName evidence="1">NHL repeat protein</fullName>
    </submittedName>
</protein>
<dbReference type="Gene3D" id="2.120.10.30">
    <property type="entry name" value="TolB, C-terminal domain"/>
    <property type="match status" value="1"/>
</dbReference>
<reference evidence="1 2" key="1">
    <citation type="submission" date="2019-02" db="EMBL/GenBank/DDBJ databases">
        <title>Deep-cultivation of Planctomycetes and their phenomic and genomic characterization uncovers novel biology.</title>
        <authorList>
            <person name="Wiegand S."/>
            <person name="Jogler M."/>
            <person name="Boedeker C."/>
            <person name="Pinto D."/>
            <person name="Vollmers J."/>
            <person name="Rivas-Marin E."/>
            <person name="Kohn T."/>
            <person name="Peeters S.H."/>
            <person name="Heuer A."/>
            <person name="Rast P."/>
            <person name="Oberbeckmann S."/>
            <person name="Bunk B."/>
            <person name="Jeske O."/>
            <person name="Meyerdierks A."/>
            <person name="Storesund J.E."/>
            <person name="Kallscheuer N."/>
            <person name="Luecker S."/>
            <person name="Lage O.M."/>
            <person name="Pohl T."/>
            <person name="Merkel B.J."/>
            <person name="Hornburger P."/>
            <person name="Mueller R.-W."/>
            <person name="Bruemmer F."/>
            <person name="Labrenz M."/>
            <person name="Spormann A.M."/>
            <person name="Op Den Camp H."/>
            <person name="Overmann J."/>
            <person name="Amann R."/>
            <person name="Jetten M.S.M."/>
            <person name="Mascher T."/>
            <person name="Medema M.H."/>
            <person name="Devos D.P."/>
            <person name="Kaster A.-K."/>
            <person name="Ovreas L."/>
            <person name="Rohde M."/>
            <person name="Galperin M.Y."/>
            <person name="Jogler C."/>
        </authorList>
    </citation>
    <scope>NUCLEOTIDE SEQUENCE [LARGE SCALE GENOMIC DNA]</scope>
    <source>
        <strain evidence="1 2">Mal64</strain>
    </source>
</reference>
<evidence type="ECO:0000313" key="1">
    <source>
        <dbReference type="EMBL" id="TWT89100.1"/>
    </source>
</evidence>
<accession>A0A5C5ZPF6</accession>
<dbReference type="EMBL" id="SJPQ01000002">
    <property type="protein sequence ID" value="TWT89100.1"/>
    <property type="molecule type" value="Genomic_DNA"/>
</dbReference>
<organism evidence="1 2">
    <name type="scientific">Pseudobythopirellula maris</name>
    <dbReference type="NCBI Taxonomy" id="2527991"/>
    <lineage>
        <taxon>Bacteria</taxon>
        <taxon>Pseudomonadati</taxon>
        <taxon>Planctomycetota</taxon>
        <taxon>Planctomycetia</taxon>
        <taxon>Pirellulales</taxon>
        <taxon>Lacipirellulaceae</taxon>
        <taxon>Pseudobythopirellula</taxon>
    </lineage>
</organism>
<dbReference type="InterPro" id="IPR011042">
    <property type="entry name" value="6-blade_b-propeller_TolB-like"/>
</dbReference>